<dbReference type="InterPro" id="IPR036162">
    <property type="entry name" value="Resolvase-like_N_sf"/>
</dbReference>
<evidence type="ECO:0000313" key="5">
    <source>
        <dbReference type="EMBL" id="QJI02321.1"/>
    </source>
</evidence>
<dbReference type="Gene3D" id="3.40.50.1390">
    <property type="entry name" value="Resolvase, N-terminal catalytic domain"/>
    <property type="match status" value="1"/>
</dbReference>
<feature type="coiled-coil region" evidence="3">
    <location>
        <begin position="368"/>
        <end position="395"/>
    </location>
</feature>
<dbReference type="PANTHER" id="PTHR30461">
    <property type="entry name" value="DNA-INVERTASE FROM LAMBDOID PROPHAGE"/>
    <property type="match status" value="1"/>
</dbReference>
<dbReference type="EMBL" id="MT144992">
    <property type="protein sequence ID" value="QJI02321.1"/>
    <property type="molecule type" value="Genomic_DNA"/>
</dbReference>
<dbReference type="PANTHER" id="PTHR30461:SF2">
    <property type="entry name" value="SERINE RECOMBINASE PINE-RELATED"/>
    <property type="match status" value="1"/>
</dbReference>
<evidence type="ECO:0000256" key="2">
    <source>
        <dbReference type="ARBA" id="ARBA00023172"/>
    </source>
</evidence>
<proteinExistence type="predicted"/>
<evidence type="ECO:0000259" key="4">
    <source>
        <dbReference type="PROSITE" id="PS51737"/>
    </source>
</evidence>
<dbReference type="InterPro" id="IPR006119">
    <property type="entry name" value="Resolv_N"/>
</dbReference>
<dbReference type="Pfam" id="PF00239">
    <property type="entry name" value="Resolvase"/>
    <property type="match status" value="1"/>
</dbReference>
<dbReference type="InterPro" id="IPR038109">
    <property type="entry name" value="DNA_bind_recomb_sf"/>
</dbReference>
<keyword evidence="2" id="KW-0233">DNA recombination</keyword>
<reference evidence="5" key="1">
    <citation type="submission" date="2020-03" db="EMBL/GenBank/DDBJ databases">
        <title>The deep terrestrial virosphere.</title>
        <authorList>
            <person name="Holmfeldt K."/>
            <person name="Nilsson E."/>
            <person name="Simone D."/>
            <person name="Lopez-Fernandez M."/>
            <person name="Wu X."/>
            <person name="de Brujin I."/>
            <person name="Lundin D."/>
            <person name="Andersson A."/>
            <person name="Bertilsson S."/>
            <person name="Dopson M."/>
        </authorList>
    </citation>
    <scope>NUCLEOTIDE SEQUENCE</scope>
    <source>
        <strain evidence="5">TM448B03123</strain>
    </source>
</reference>
<dbReference type="PROSITE" id="PS51737">
    <property type="entry name" value="RECOMBINASE_DNA_BIND"/>
    <property type="match status" value="1"/>
</dbReference>
<dbReference type="CDD" id="cd00338">
    <property type="entry name" value="Ser_Recombinase"/>
    <property type="match status" value="1"/>
</dbReference>
<sequence>MDALAYIRWSTEDQTKGSSERRQTELAHQMCIKHGWTLSEVIIESGKSAFSGANRAEGGKLAAIEKRAAKGQLSGKVLMVENLDRLSRQEPLESLALLQSLTTAGVTLAESSSGQLYTAQSIKENWQNLLVAFIRAGLAYDESYKKSGRIKAAWAESRRRGKTRDGKADGRFAPGWFKIVDGEYVQIPDRVATVRRIFEMSASGIGINRIARQLNGEGSTRWNKGPWTSGNLANMLRSRHVLGEYLPHEKREDGKRHPVGDWTPMYPPIVTKELFHRVQAGLEERKSAGGPSTGFRNVLQGMLHCGVCFGRMTMVSGWRKDDRTQKGLVCSSYHRGQGCKSKRHLHYNPLLNGLLDNVMVLAVPSEESTEAEDNLAIAQVELEQSEMRLDTLVDAFAESGSDAMKRGIERAEADITTRRATIASLKKLTEAKSAKRTPDAVVAQVETLRSKIDDCADTRRTVNALLREVVDGMWFYPEQEEVHVLVAGVHAYRFSKAGVLLGEAVATSAMLEGAHVSNPIGRDRYLQRT</sequence>
<organism evidence="5">
    <name type="scientific">viral metagenome</name>
    <dbReference type="NCBI Taxonomy" id="1070528"/>
    <lineage>
        <taxon>unclassified sequences</taxon>
        <taxon>metagenomes</taxon>
        <taxon>organismal metagenomes</taxon>
    </lineage>
</organism>
<dbReference type="InterPro" id="IPR025827">
    <property type="entry name" value="Zn_ribbon_recom_dom"/>
</dbReference>
<dbReference type="Pfam" id="PF07508">
    <property type="entry name" value="Recombinase"/>
    <property type="match status" value="1"/>
</dbReference>
<dbReference type="InterPro" id="IPR011109">
    <property type="entry name" value="DNA_bind_recombinase_dom"/>
</dbReference>
<dbReference type="SMART" id="SM00857">
    <property type="entry name" value="Resolvase"/>
    <property type="match status" value="1"/>
</dbReference>
<evidence type="ECO:0000256" key="1">
    <source>
        <dbReference type="ARBA" id="ARBA00023125"/>
    </source>
</evidence>
<dbReference type="Gene3D" id="3.90.1750.20">
    <property type="entry name" value="Putative Large Serine Recombinase, Chain B, Domain 2"/>
    <property type="match status" value="1"/>
</dbReference>
<dbReference type="AlphaFoldDB" id="A0A6M3XWL2"/>
<keyword evidence="3" id="KW-0175">Coiled coil</keyword>
<dbReference type="InterPro" id="IPR050639">
    <property type="entry name" value="SSR_resolvase"/>
</dbReference>
<dbReference type="GO" id="GO:0000150">
    <property type="term" value="F:DNA strand exchange activity"/>
    <property type="evidence" value="ECO:0007669"/>
    <property type="project" value="InterPro"/>
</dbReference>
<name>A0A6M3XWL2_9ZZZZ</name>
<dbReference type="Pfam" id="PF13408">
    <property type="entry name" value="Zn_ribbon_recom"/>
    <property type="match status" value="1"/>
</dbReference>
<keyword evidence="1" id="KW-0238">DNA-binding</keyword>
<gene>
    <name evidence="5" type="ORF">TM448B03123_0002</name>
</gene>
<feature type="domain" description="Recombinase" evidence="4">
    <location>
        <begin position="174"/>
        <end position="288"/>
    </location>
</feature>
<evidence type="ECO:0000256" key="3">
    <source>
        <dbReference type="SAM" id="Coils"/>
    </source>
</evidence>
<accession>A0A6M3XWL2</accession>
<dbReference type="SUPFAM" id="SSF53041">
    <property type="entry name" value="Resolvase-like"/>
    <property type="match status" value="1"/>
</dbReference>
<protein>
    <submittedName>
        <fullName evidence="5">Putative recombinase family protein</fullName>
    </submittedName>
</protein>
<dbReference type="GO" id="GO:0003677">
    <property type="term" value="F:DNA binding"/>
    <property type="evidence" value="ECO:0007669"/>
    <property type="project" value="UniProtKB-KW"/>
</dbReference>